<feature type="transmembrane region" description="Helical" evidence="1">
    <location>
        <begin position="164"/>
        <end position="190"/>
    </location>
</feature>
<dbReference type="EMBL" id="CADCVG010000007">
    <property type="protein sequence ID" value="CAA9443632.1"/>
    <property type="molecule type" value="Genomic_DNA"/>
</dbReference>
<gene>
    <name evidence="2" type="ORF">AVDCRST_MAG14-176</name>
</gene>
<feature type="transmembrane region" description="Helical" evidence="1">
    <location>
        <begin position="137"/>
        <end position="158"/>
    </location>
</feature>
<evidence type="ECO:0000313" key="2">
    <source>
        <dbReference type="EMBL" id="CAA9443632.1"/>
    </source>
</evidence>
<organism evidence="2">
    <name type="scientific">uncultured Rubrobacteraceae bacterium</name>
    <dbReference type="NCBI Taxonomy" id="349277"/>
    <lineage>
        <taxon>Bacteria</taxon>
        <taxon>Bacillati</taxon>
        <taxon>Actinomycetota</taxon>
        <taxon>Rubrobacteria</taxon>
        <taxon>Rubrobacterales</taxon>
        <taxon>Rubrobacteraceae</taxon>
        <taxon>environmental samples</taxon>
    </lineage>
</organism>
<feature type="transmembrane region" description="Helical" evidence="1">
    <location>
        <begin position="83"/>
        <end position="101"/>
    </location>
</feature>
<protein>
    <submittedName>
        <fullName evidence="2">Uncharacterized protein</fullName>
    </submittedName>
</protein>
<dbReference type="AlphaFoldDB" id="A0A6J4QKU2"/>
<sequence>MSSSNWIRWGGRAAILGGALWAIDWILFIIGHSLTHVNQGREVLGLRPDAWDHLSVIPLGLIAVGLVAVQSRQAVRTGWPGKDGYAVSLVGLALWTVANLLRLPPGGILVFAIGMVLFGVGTLRAAALPRWSRGIPLILGVLLVPGFVLTFPGLVLSFEFADAIGAFGLAGLFTHIAQGLGWVLLGYTLWSEKGRPVRQPMRVR</sequence>
<feature type="transmembrane region" description="Helical" evidence="1">
    <location>
        <begin position="12"/>
        <end position="34"/>
    </location>
</feature>
<feature type="transmembrane region" description="Helical" evidence="1">
    <location>
        <begin position="107"/>
        <end position="125"/>
    </location>
</feature>
<reference evidence="2" key="1">
    <citation type="submission" date="2020-02" db="EMBL/GenBank/DDBJ databases">
        <authorList>
            <person name="Meier V. D."/>
        </authorList>
    </citation>
    <scope>NUCLEOTIDE SEQUENCE</scope>
    <source>
        <strain evidence="2">AVDCRST_MAG14</strain>
    </source>
</reference>
<evidence type="ECO:0000256" key="1">
    <source>
        <dbReference type="SAM" id="Phobius"/>
    </source>
</evidence>
<keyword evidence="1" id="KW-1133">Transmembrane helix</keyword>
<keyword evidence="1" id="KW-0812">Transmembrane</keyword>
<name>A0A6J4QKU2_9ACTN</name>
<accession>A0A6J4QKU2</accession>
<feature type="transmembrane region" description="Helical" evidence="1">
    <location>
        <begin position="54"/>
        <end position="71"/>
    </location>
</feature>
<proteinExistence type="predicted"/>
<keyword evidence="1" id="KW-0472">Membrane</keyword>